<reference evidence="4" key="1">
    <citation type="submission" date="2023-03" db="EMBL/GenBank/DDBJ databases">
        <title>Massive genome expansion in bonnet fungi (Mycena s.s.) driven by repeated elements and novel gene families across ecological guilds.</title>
        <authorList>
            <consortium name="Lawrence Berkeley National Laboratory"/>
            <person name="Harder C.B."/>
            <person name="Miyauchi S."/>
            <person name="Viragh M."/>
            <person name="Kuo A."/>
            <person name="Thoen E."/>
            <person name="Andreopoulos B."/>
            <person name="Lu D."/>
            <person name="Skrede I."/>
            <person name="Drula E."/>
            <person name="Henrissat B."/>
            <person name="Morin E."/>
            <person name="Kohler A."/>
            <person name="Barry K."/>
            <person name="LaButti K."/>
            <person name="Morin E."/>
            <person name="Salamov A."/>
            <person name="Lipzen A."/>
            <person name="Mereny Z."/>
            <person name="Hegedus B."/>
            <person name="Baldrian P."/>
            <person name="Stursova M."/>
            <person name="Weitz H."/>
            <person name="Taylor A."/>
            <person name="Grigoriev I.V."/>
            <person name="Nagy L.G."/>
            <person name="Martin F."/>
            <person name="Kauserud H."/>
        </authorList>
    </citation>
    <scope>NUCLEOTIDE SEQUENCE</scope>
    <source>
        <strain evidence="4">CBHHK067</strain>
    </source>
</reference>
<evidence type="ECO:0000313" key="4">
    <source>
        <dbReference type="EMBL" id="KAJ7626740.1"/>
    </source>
</evidence>
<gene>
    <name evidence="4" type="ORF">B0H17DRAFT_1110580</name>
</gene>
<protein>
    <submittedName>
        <fullName evidence="4">Phosphoesterase family-domain-containing protein</fullName>
    </submittedName>
</protein>
<dbReference type="SUPFAM" id="SSF53649">
    <property type="entry name" value="Alkaline phosphatase-like"/>
    <property type="match status" value="1"/>
</dbReference>
<proteinExistence type="predicted"/>
<evidence type="ECO:0000256" key="2">
    <source>
        <dbReference type="SAM" id="MobiDB-lite"/>
    </source>
</evidence>
<name>A0AAD7BP49_MYCRO</name>
<feature type="compositionally biased region" description="Polar residues" evidence="2">
    <location>
        <begin position="407"/>
        <end position="423"/>
    </location>
</feature>
<evidence type="ECO:0000256" key="1">
    <source>
        <dbReference type="ARBA" id="ARBA00022801"/>
    </source>
</evidence>
<dbReference type="PANTHER" id="PTHR31956:SF8">
    <property type="entry name" value="ACID PHOSPHATASE PHOA (AFU_ORTHOLOGUE AFUA_1G03570)"/>
    <property type="match status" value="1"/>
</dbReference>
<keyword evidence="3" id="KW-0732">Signal</keyword>
<feature type="signal peptide" evidence="3">
    <location>
        <begin position="1"/>
        <end position="25"/>
    </location>
</feature>
<dbReference type="AlphaFoldDB" id="A0AAD7BP49"/>
<feature type="chain" id="PRO_5042075137" evidence="3">
    <location>
        <begin position="26"/>
        <end position="436"/>
    </location>
</feature>
<keyword evidence="1" id="KW-0378">Hydrolase</keyword>
<organism evidence="4 5">
    <name type="scientific">Mycena rosella</name>
    <name type="common">Pink bonnet</name>
    <name type="synonym">Agaricus rosellus</name>
    <dbReference type="NCBI Taxonomy" id="1033263"/>
    <lineage>
        <taxon>Eukaryota</taxon>
        <taxon>Fungi</taxon>
        <taxon>Dikarya</taxon>
        <taxon>Basidiomycota</taxon>
        <taxon>Agaricomycotina</taxon>
        <taxon>Agaricomycetes</taxon>
        <taxon>Agaricomycetidae</taxon>
        <taxon>Agaricales</taxon>
        <taxon>Marasmiineae</taxon>
        <taxon>Mycenaceae</taxon>
        <taxon>Mycena</taxon>
    </lineage>
</organism>
<dbReference type="GO" id="GO:0016788">
    <property type="term" value="F:hydrolase activity, acting on ester bonds"/>
    <property type="evidence" value="ECO:0007669"/>
    <property type="project" value="InterPro"/>
</dbReference>
<dbReference type="Proteomes" id="UP001221757">
    <property type="component" value="Unassembled WGS sequence"/>
</dbReference>
<feature type="region of interest" description="Disordered" evidence="2">
    <location>
        <begin position="403"/>
        <end position="423"/>
    </location>
</feature>
<dbReference type="Gene3D" id="3.40.720.10">
    <property type="entry name" value="Alkaline Phosphatase, subunit A"/>
    <property type="match status" value="1"/>
</dbReference>
<comment type="caution">
    <text evidence="4">The sequence shown here is derived from an EMBL/GenBank/DDBJ whole genome shotgun (WGS) entry which is preliminary data.</text>
</comment>
<sequence length="436" mass="47557">MSLATLASAAVLFASSFRLAGAVAAQTFEPPSKGPLVQTANYTSFSNNTLHTKNVVKGKVFNRIIQVWLENTDFETAASTPIFESLASQGLLFTNYHSVTHPSEPNYVAALGGDFFGMHDDNMYHIPSNISTIVDLLEDKKISWATYQENMPEDGYYGFTYTATNYGNSSAAPYTYYVRKHNPSIVYDSISQDADRVKNIRTFNDFANDVVNGTLPQWIFVTPNMVNDAHDTTIDFAASFLEYWFLPLLTDPRVNDEDTLILLTFDENETDTIQNTIWSLALGGALPLNLRGTTDDALYTHFSSLSTVQANWGLGSLGRQDTNATVSNVFSFVAEKTGYQNVKVPANEVPLFNLTNVVPGALTSNAFIPFAAPNLKAKGAGHGPVFLRSGLDKKLTVESLPPPVNKTALNSTTPWQMSPTTTSGEHLIPCAGAACP</sequence>
<evidence type="ECO:0000313" key="5">
    <source>
        <dbReference type="Proteomes" id="UP001221757"/>
    </source>
</evidence>
<evidence type="ECO:0000256" key="3">
    <source>
        <dbReference type="SAM" id="SignalP"/>
    </source>
</evidence>
<dbReference type="Pfam" id="PF04185">
    <property type="entry name" value="Phosphoesterase"/>
    <property type="match status" value="1"/>
</dbReference>
<accession>A0AAD7BP49</accession>
<dbReference type="InterPro" id="IPR017850">
    <property type="entry name" value="Alkaline_phosphatase_core_sf"/>
</dbReference>
<dbReference type="GO" id="GO:0009395">
    <property type="term" value="P:phospholipid catabolic process"/>
    <property type="evidence" value="ECO:0007669"/>
    <property type="project" value="TreeGrafter"/>
</dbReference>
<dbReference type="EMBL" id="JARKIE010000574">
    <property type="protein sequence ID" value="KAJ7626740.1"/>
    <property type="molecule type" value="Genomic_DNA"/>
</dbReference>
<dbReference type="InterPro" id="IPR007312">
    <property type="entry name" value="Phosphoesterase"/>
</dbReference>
<keyword evidence="5" id="KW-1185">Reference proteome</keyword>
<dbReference type="PANTHER" id="PTHR31956">
    <property type="entry name" value="NON-SPECIFIC PHOSPHOLIPASE C4-RELATED"/>
    <property type="match status" value="1"/>
</dbReference>